<dbReference type="PROSITE" id="PS51103">
    <property type="entry name" value="PTS_EIIC_TYPE_1"/>
    <property type="match status" value="1"/>
</dbReference>
<feature type="transmembrane region" description="Helical" evidence="12">
    <location>
        <begin position="285"/>
        <end position="307"/>
    </location>
</feature>
<dbReference type="Pfam" id="PF02378">
    <property type="entry name" value="PTS_EIIC"/>
    <property type="match status" value="1"/>
</dbReference>
<evidence type="ECO:0000313" key="15">
    <source>
        <dbReference type="EMBL" id="MBO1307407.1"/>
    </source>
</evidence>
<reference evidence="15 16" key="1">
    <citation type="submission" date="2021-03" db="EMBL/GenBank/DDBJ databases">
        <title>Enterococcal diversity collection.</title>
        <authorList>
            <person name="Gilmore M.S."/>
            <person name="Schwartzman J."/>
            <person name="Van Tyne D."/>
            <person name="Martin M."/>
            <person name="Earl A.M."/>
            <person name="Manson A.L."/>
            <person name="Straub T."/>
            <person name="Salamzade R."/>
            <person name="Saavedra J."/>
            <person name="Lebreton F."/>
            <person name="Prichula J."/>
            <person name="Schaufler K."/>
            <person name="Gaca A."/>
            <person name="Sgardioli B."/>
            <person name="Wagenaar J."/>
            <person name="Strong T."/>
        </authorList>
    </citation>
    <scope>NUCLEOTIDE SEQUENCE [LARGE SCALE GENOMIC DNA]</scope>
    <source>
        <strain evidence="15 16">669A</strain>
    </source>
</reference>
<dbReference type="PROSITE" id="PS01035">
    <property type="entry name" value="PTS_EIIB_TYPE_1_CYS"/>
    <property type="match status" value="1"/>
</dbReference>
<keyword evidence="9 12" id="KW-1133">Transmembrane helix</keyword>
<dbReference type="Proteomes" id="UP000664601">
    <property type="component" value="Unassembled WGS sequence"/>
</dbReference>
<dbReference type="InterPro" id="IPR018113">
    <property type="entry name" value="PTrfase_EIIB_Cys"/>
</dbReference>
<feature type="active site" description="Phosphocysteine intermediate; for EIIB activity" evidence="11">
    <location>
        <position position="30"/>
    </location>
</feature>
<feature type="domain" description="PTS EIIB type-1" evidence="13">
    <location>
        <begin position="8"/>
        <end position="90"/>
    </location>
</feature>
<evidence type="ECO:0000256" key="3">
    <source>
        <dbReference type="ARBA" id="ARBA00022475"/>
    </source>
</evidence>
<feature type="transmembrane region" description="Helical" evidence="12">
    <location>
        <begin position="388"/>
        <end position="406"/>
    </location>
</feature>
<dbReference type="RefSeq" id="WP_207674387.1">
    <property type="nucleotide sequence ID" value="NZ_JAFREM010000023.1"/>
</dbReference>
<dbReference type="CDD" id="cd00212">
    <property type="entry name" value="PTS_IIB_glc"/>
    <property type="match status" value="1"/>
</dbReference>
<keyword evidence="4" id="KW-0762">Sugar transport</keyword>
<organism evidence="15 16">
    <name type="scientific">Candidatus Enterococcus moelleringii</name>
    <dbReference type="NCBI Taxonomy" id="2815325"/>
    <lineage>
        <taxon>Bacteria</taxon>
        <taxon>Bacillati</taxon>
        <taxon>Bacillota</taxon>
        <taxon>Bacilli</taxon>
        <taxon>Lactobacillales</taxon>
        <taxon>Enterococcaceae</taxon>
        <taxon>Enterococcus</taxon>
    </lineage>
</organism>
<protein>
    <submittedName>
        <fullName evidence="15">PTS transporter subunit EIIC</fullName>
    </submittedName>
</protein>
<evidence type="ECO:0000256" key="10">
    <source>
        <dbReference type="ARBA" id="ARBA00023136"/>
    </source>
</evidence>
<evidence type="ECO:0000256" key="9">
    <source>
        <dbReference type="ARBA" id="ARBA00022989"/>
    </source>
</evidence>
<dbReference type="Pfam" id="PF00367">
    <property type="entry name" value="PTS_EIIB"/>
    <property type="match status" value="1"/>
</dbReference>
<dbReference type="InterPro" id="IPR036878">
    <property type="entry name" value="Glu_permease_IIB"/>
</dbReference>
<feature type="transmembrane region" description="Helical" evidence="12">
    <location>
        <begin position="434"/>
        <end position="456"/>
    </location>
</feature>
<proteinExistence type="predicted"/>
<feature type="transmembrane region" description="Helical" evidence="12">
    <location>
        <begin position="214"/>
        <end position="233"/>
    </location>
</feature>
<evidence type="ECO:0000256" key="7">
    <source>
        <dbReference type="ARBA" id="ARBA00022692"/>
    </source>
</evidence>
<evidence type="ECO:0000256" key="8">
    <source>
        <dbReference type="ARBA" id="ARBA00022777"/>
    </source>
</evidence>
<feature type="domain" description="PTS EIIC type-1" evidence="14">
    <location>
        <begin position="113"/>
        <end position="471"/>
    </location>
</feature>
<name>A0ABS3LCQ1_9ENTE</name>
<evidence type="ECO:0000256" key="6">
    <source>
        <dbReference type="ARBA" id="ARBA00022683"/>
    </source>
</evidence>
<feature type="transmembrane region" description="Helical" evidence="12">
    <location>
        <begin position="110"/>
        <end position="132"/>
    </location>
</feature>
<feature type="transmembrane region" description="Helical" evidence="12">
    <location>
        <begin position="362"/>
        <end position="382"/>
    </location>
</feature>
<evidence type="ECO:0000256" key="12">
    <source>
        <dbReference type="SAM" id="Phobius"/>
    </source>
</evidence>
<feature type="transmembrane region" description="Helical" evidence="12">
    <location>
        <begin position="254"/>
        <end position="279"/>
    </location>
</feature>
<evidence type="ECO:0000256" key="5">
    <source>
        <dbReference type="ARBA" id="ARBA00022679"/>
    </source>
</evidence>
<comment type="subcellular location">
    <subcellularLocation>
        <location evidence="1">Cell membrane</location>
        <topology evidence="1">Multi-pass membrane protein</topology>
    </subcellularLocation>
</comment>
<keyword evidence="5" id="KW-0808">Transferase</keyword>
<keyword evidence="16" id="KW-1185">Reference proteome</keyword>
<dbReference type="EMBL" id="JAFREM010000023">
    <property type="protein sequence ID" value="MBO1307407.1"/>
    <property type="molecule type" value="Genomic_DNA"/>
</dbReference>
<feature type="transmembrane region" description="Helical" evidence="12">
    <location>
        <begin position="152"/>
        <end position="172"/>
    </location>
</feature>
<sequence>MAKKENYQALASSIIESLGGEENVTFFTHCMTRLRFNLKDKSLVDEAAVKTLNGVVGSQWSGDQFQIIIGQQVGDVYAAILKITNIEGAAKAADEVAEGSKEKKKFSLSAVFDAFAGCVSPLLPVLIGSGMLKIITLVLNMTGAISPESGTYIILDFAGDAGFYFLPVFVGATAARKFGGNMGLGMMLGAMMIHPNFINALAEGRLDFLSVPVYSASYASTIFPAIIAVFVMSKVEEQVVRFSPVAIRAILEPLVTLLIMIPLTLCLIGPIGAMLGVYITAGVMWLYNTMGFVGVAILAAAWPFMVLTGMHSAITPYLTQSFATLGYEPIALTAIIIANLNQGAASAAVAFKSKSVSIKSSAATCAITAVLAGVTEPAMFGINLRFKRPMIGAAIGSLIGGAIAGLGRAHAYAFAASAGVFAFPIYITDNIMNLVWMVIGCGVGMIGTFVATLILYKEEAVEVQEAPAAIEDTINMTGAVE</sequence>
<evidence type="ECO:0000313" key="16">
    <source>
        <dbReference type="Proteomes" id="UP000664601"/>
    </source>
</evidence>
<keyword evidence="10 12" id="KW-0472">Membrane</keyword>
<evidence type="ECO:0000256" key="1">
    <source>
        <dbReference type="ARBA" id="ARBA00004651"/>
    </source>
</evidence>
<feature type="transmembrane region" description="Helical" evidence="12">
    <location>
        <begin position="184"/>
        <end position="202"/>
    </location>
</feature>
<dbReference type="PANTHER" id="PTHR30175:SF1">
    <property type="entry name" value="PTS SYSTEM ARBUTIN-, CELLOBIOSE-, AND SALICIN-SPECIFIC EIIBC COMPONENT-RELATED"/>
    <property type="match status" value="1"/>
</dbReference>
<dbReference type="SUPFAM" id="SSF55604">
    <property type="entry name" value="Glucose permease domain IIB"/>
    <property type="match status" value="1"/>
</dbReference>
<keyword evidence="6" id="KW-0598">Phosphotransferase system</keyword>
<accession>A0ABS3LCQ1</accession>
<dbReference type="PROSITE" id="PS51098">
    <property type="entry name" value="PTS_EIIB_TYPE_1"/>
    <property type="match status" value="1"/>
</dbReference>
<gene>
    <name evidence="15" type="ORF">JZO70_14615</name>
</gene>
<evidence type="ECO:0000256" key="4">
    <source>
        <dbReference type="ARBA" id="ARBA00022597"/>
    </source>
</evidence>
<dbReference type="InterPro" id="IPR050558">
    <property type="entry name" value="PTS_Sugar-Specific_Components"/>
</dbReference>
<dbReference type="InterPro" id="IPR013013">
    <property type="entry name" value="PTS_EIIC_1"/>
</dbReference>
<keyword evidence="8" id="KW-0418">Kinase</keyword>
<dbReference type="InterPro" id="IPR003352">
    <property type="entry name" value="PTS_EIIC"/>
</dbReference>
<evidence type="ECO:0000259" key="13">
    <source>
        <dbReference type="PROSITE" id="PS51098"/>
    </source>
</evidence>
<dbReference type="Gene3D" id="3.30.1360.60">
    <property type="entry name" value="Glucose permease domain IIB"/>
    <property type="match status" value="1"/>
</dbReference>
<keyword evidence="2" id="KW-0813">Transport</keyword>
<dbReference type="PANTHER" id="PTHR30175">
    <property type="entry name" value="PHOSPHOTRANSFERASE SYSTEM TRANSPORT PROTEIN"/>
    <property type="match status" value="1"/>
</dbReference>
<dbReference type="InterPro" id="IPR001996">
    <property type="entry name" value="PTS_IIB_1"/>
</dbReference>
<comment type="caution">
    <text evidence="15">The sequence shown here is derived from an EMBL/GenBank/DDBJ whole genome shotgun (WGS) entry which is preliminary data.</text>
</comment>
<evidence type="ECO:0000256" key="11">
    <source>
        <dbReference type="PROSITE-ProRule" id="PRU00421"/>
    </source>
</evidence>
<keyword evidence="7 12" id="KW-0812">Transmembrane</keyword>
<evidence type="ECO:0000256" key="2">
    <source>
        <dbReference type="ARBA" id="ARBA00022448"/>
    </source>
</evidence>
<evidence type="ECO:0000259" key="14">
    <source>
        <dbReference type="PROSITE" id="PS51103"/>
    </source>
</evidence>
<keyword evidence="3" id="KW-1003">Cell membrane</keyword>